<organism evidence="1 2">
    <name type="scientific">Potamilus streckersoni</name>
    <dbReference type="NCBI Taxonomy" id="2493646"/>
    <lineage>
        <taxon>Eukaryota</taxon>
        <taxon>Metazoa</taxon>
        <taxon>Spiralia</taxon>
        <taxon>Lophotrochozoa</taxon>
        <taxon>Mollusca</taxon>
        <taxon>Bivalvia</taxon>
        <taxon>Autobranchia</taxon>
        <taxon>Heteroconchia</taxon>
        <taxon>Palaeoheterodonta</taxon>
        <taxon>Unionida</taxon>
        <taxon>Unionoidea</taxon>
        <taxon>Unionidae</taxon>
        <taxon>Ambleminae</taxon>
        <taxon>Lampsilini</taxon>
        <taxon>Potamilus</taxon>
    </lineage>
</organism>
<name>A0AAE0VRK7_9BIVA</name>
<keyword evidence="2" id="KW-1185">Reference proteome</keyword>
<evidence type="ECO:0000313" key="2">
    <source>
        <dbReference type="Proteomes" id="UP001195483"/>
    </source>
</evidence>
<sequence length="63" mass="7207">MSGNGKSQGTPGSKSWKMNKAVFKMRKMFERNDKGVSNNNEVFRKQAQENIFRATLPLRSSQQ</sequence>
<comment type="caution">
    <text evidence="1">The sequence shown here is derived from an EMBL/GenBank/DDBJ whole genome shotgun (WGS) entry which is preliminary data.</text>
</comment>
<reference evidence="1" key="3">
    <citation type="submission" date="2023-05" db="EMBL/GenBank/DDBJ databases">
        <authorList>
            <person name="Smith C.H."/>
        </authorList>
    </citation>
    <scope>NUCLEOTIDE SEQUENCE</scope>
    <source>
        <strain evidence="1">CHS0354</strain>
        <tissue evidence="1">Mantle</tissue>
    </source>
</reference>
<protein>
    <submittedName>
        <fullName evidence="1">Uncharacterized protein</fullName>
    </submittedName>
</protein>
<dbReference type="AlphaFoldDB" id="A0AAE0VRK7"/>
<dbReference type="EMBL" id="JAEAOA010000175">
    <property type="protein sequence ID" value="KAK3586470.1"/>
    <property type="molecule type" value="Genomic_DNA"/>
</dbReference>
<evidence type="ECO:0000313" key="1">
    <source>
        <dbReference type="EMBL" id="KAK3586470.1"/>
    </source>
</evidence>
<dbReference type="Proteomes" id="UP001195483">
    <property type="component" value="Unassembled WGS sequence"/>
</dbReference>
<reference evidence="1" key="2">
    <citation type="journal article" date="2021" name="Genome Biol. Evol.">
        <title>Developing a high-quality reference genome for a parasitic bivalve with doubly uniparental inheritance (Bivalvia: Unionida).</title>
        <authorList>
            <person name="Smith C.H."/>
        </authorList>
    </citation>
    <scope>NUCLEOTIDE SEQUENCE</scope>
    <source>
        <strain evidence="1">CHS0354</strain>
        <tissue evidence="1">Mantle</tissue>
    </source>
</reference>
<gene>
    <name evidence="1" type="ORF">CHS0354_001855</name>
</gene>
<reference evidence="1" key="1">
    <citation type="journal article" date="2021" name="Genome Biol. Evol.">
        <title>A High-Quality Reference Genome for a Parasitic Bivalve with Doubly Uniparental Inheritance (Bivalvia: Unionida).</title>
        <authorList>
            <person name="Smith C.H."/>
        </authorList>
    </citation>
    <scope>NUCLEOTIDE SEQUENCE</scope>
    <source>
        <strain evidence="1">CHS0354</strain>
    </source>
</reference>
<accession>A0AAE0VRK7</accession>
<proteinExistence type="predicted"/>